<proteinExistence type="inferred from homology"/>
<evidence type="ECO:0000313" key="6">
    <source>
        <dbReference type="Proteomes" id="UP000274661"/>
    </source>
</evidence>
<evidence type="ECO:0000256" key="1">
    <source>
        <dbReference type="ARBA" id="ARBA00006484"/>
    </source>
</evidence>
<dbReference type="Gene3D" id="3.40.50.720">
    <property type="entry name" value="NAD(P)-binding Rossmann-like Domain"/>
    <property type="match status" value="1"/>
</dbReference>
<evidence type="ECO:0000259" key="4">
    <source>
        <dbReference type="SMART" id="SM00822"/>
    </source>
</evidence>
<keyword evidence="6" id="KW-1185">Reference proteome</keyword>
<dbReference type="Pfam" id="PF00106">
    <property type="entry name" value="adh_short"/>
    <property type="match status" value="1"/>
</dbReference>
<comment type="caution">
    <text evidence="5">The sequence shown here is derived from an EMBL/GenBank/DDBJ whole genome shotgun (WGS) entry which is preliminary data.</text>
</comment>
<dbReference type="Proteomes" id="UP000274661">
    <property type="component" value="Unassembled WGS sequence"/>
</dbReference>
<dbReference type="AlphaFoldDB" id="A0A429VAS1"/>
<accession>A0A429VAS1</accession>
<dbReference type="GO" id="GO:0016491">
    <property type="term" value="F:oxidoreductase activity"/>
    <property type="evidence" value="ECO:0007669"/>
    <property type="project" value="UniProtKB-KW"/>
</dbReference>
<keyword evidence="2" id="KW-0560">Oxidoreductase</keyword>
<organism evidence="5 6">
    <name type="scientific">Sphingomonas ginkgonis</name>
    <dbReference type="NCBI Taxonomy" id="2315330"/>
    <lineage>
        <taxon>Bacteria</taxon>
        <taxon>Pseudomonadati</taxon>
        <taxon>Pseudomonadota</taxon>
        <taxon>Alphaproteobacteria</taxon>
        <taxon>Sphingomonadales</taxon>
        <taxon>Sphingomonadaceae</taxon>
        <taxon>Sphingomonas</taxon>
    </lineage>
</organism>
<dbReference type="PANTHER" id="PTHR44169">
    <property type="entry name" value="NADPH-DEPENDENT 1-ACYLDIHYDROXYACETONE PHOSPHATE REDUCTASE"/>
    <property type="match status" value="1"/>
</dbReference>
<dbReference type="PROSITE" id="PS00061">
    <property type="entry name" value="ADH_SHORT"/>
    <property type="match status" value="1"/>
</dbReference>
<dbReference type="InterPro" id="IPR036291">
    <property type="entry name" value="NAD(P)-bd_dom_sf"/>
</dbReference>
<name>A0A429VAS1_9SPHN</name>
<dbReference type="InterPro" id="IPR020904">
    <property type="entry name" value="Sc_DH/Rdtase_CS"/>
</dbReference>
<reference evidence="5 6" key="1">
    <citation type="submission" date="2018-12" db="EMBL/GenBank/DDBJ databases">
        <title>Sphingomonas sp. HMF7854 Genome sequencing and assembly.</title>
        <authorList>
            <person name="Cha I."/>
            <person name="Kang H."/>
            <person name="Kim H."/>
            <person name="Kang J."/>
            <person name="Joh K."/>
        </authorList>
    </citation>
    <scope>NUCLEOTIDE SEQUENCE [LARGE SCALE GENOMIC DNA]</scope>
    <source>
        <strain evidence="5 6">HMF7854</strain>
    </source>
</reference>
<dbReference type="InterPro" id="IPR002347">
    <property type="entry name" value="SDR_fam"/>
</dbReference>
<dbReference type="PRINTS" id="PR00081">
    <property type="entry name" value="GDHRDH"/>
</dbReference>
<evidence type="ECO:0000256" key="2">
    <source>
        <dbReference type="ARBA" id="ARBA00023002"/>
    </source>
</evidence>
<dbReference type="EMBL" id="RWJF01000001">
    <property type="protein sequence ID" value="RST31046.1"/>
    <property type="molecule type" value="Genomic_DNA"/>
</dbReference>
<protein>
    <submittedName>
        <fullName evidence="5">SDR family NAD(P)-dependent oxidoreductase</fullName>
    </submittedName>
</protein>
<dbReference type="RefSeq" id="WP_126718879.1">
    <property type="nucleotide sequence ID" value="NZ_RWJF01000001.1"/>
</dbReference>
<gene>
    <name evidence="5" type="ORF">HMF7854_09495</name>
</gene>
<feature type="domain" description="Ketoreductase" evidence="4">
    <location>
        <begin position="6"/>
        <end position="182"/>
    </location>
</feature>
<dbReference type="SUPFAM" id="SSF51735">
    <property type="entry name" value="NAD(P)-binding Rossmann-fold domains"/>
    <property type="match status" value="1"/>
</dbReference>
<dbReference type="SMART" id="SM00822">
    <property type="entry name" value="PKS_KR"/>
    <property type="match status" value="1"/>
</dbReference>
<evidence type="ECO:0000313" key="5">
    <source>
        <dbReference type="EMBL" id="RST31046.1"/>
    </source>
</evidence>
<dbReference type="OrthoDB" id="9810734at2"/>
<dbReference type="InterPro" id="IPR057326">
    <property type="entry name" value="KR_dom"/>
</dbReference>
<sequence>MKTSGNTILITGGGSGIGRALARRFHDRGDRVIVAGRRREALEETAAGRDGIAVMTLDVGQSGAVDRFARALLAEHPEVNVLINNAGIMPLEKVGSKRDLKDVERVVETNLLGPIRLIDALVDHLAGRPDSAIVNVTSGLAYVPLIAAPTYSATKAAIHSYTVALRQALKERVEVIELVPPGVQTGLTPGQEQRPGYMPLDEFADEVMSLFGRQPTPGEILVERVKFQRDAEAEGRFDRTLIEMNQRAEAARAAQPEPVG</sequence>
<dbReference type="PANTHER" id="PTHR44169:SF6">
    <property type="entry name" value="NADPH-DEPENDENT 1-ACYLDIHYDROXYACETONE PHOSPHATE REDUCTASE"/>
    <property type="match status" value="1"/>
</dbReference>
<comment type="similarity">
    <text evidence="1 3">Belongs to the short-chain dehydrogenases/reductases (SDR) family.</text>
</comment>
<evidence type="ECO:0000256" key="3">
    <source>
        <dbReference type="RuleBase" id="RU000363"/>
    </source>
</evidence>
<dbReference type="PRINTS" id="PR00080">
    <property type="entry name" value="SDRFAMILY"/>
</dbReference>